<keyword evidence="3" id="KW-1185">Reference proteome</keyword>
<evidence type="ECO:0000313" key="2">
    <source>
        <dbReference type="EMBL" id="CAK9189729.1"/>
    </source>
</evidence>
<dbReference type="EMBL" id="OZ019893">
    <property type="protein sequence ID" value="CAK9189729.1"/>
    <property type="molecule type" value="Genomic_DNA"/>
</dbReference>
<evidence type="ECO:0000313" key="3">
    <source>
        <dbReference type="Proteomes" id="UP001497512"/>
    </source>
</evidence>
<protein>
    <submittedName>
        <fullName evidence="2">Uncharacterized protein</fullName>
    </submittedName>
</protein>
<gene>
    <name evidence="2" type="ORF">CSSPTR1EN2_LOCUS380</name>
</gene>
<reference evidence="2 3" key="1">
    <citation type="submission" date="2024-02" db="EMBL/GenBank/DDBJ databases">
        <authorList>
            <consortium name="ELIXIR-Norway"/>
            <consortium name="Elixir Norway"/>
        </authorList>
    </citation>
    <scope>NUCLEOTIDE SEQUENCE [LARGE SCALE GENOMIC DNA]</scope>
</reference>
<feature type="compositionally biased region" description="Basic and acidic residues" evidence="1">
    <location>
        <begin position="1"/>
        <end position="10"/>
    </location>
</feature>
<proteinExistence type="predicted"/>
<dbReference type="Proteomes" id="UP001497512">
    <property type="component" value="Chromosome 1"/>
</dbReference>
<accession>A0ABP0T880</accession>
<sequence>MDGFKHDRTLQKKTQVPECPSEPIDDAPESRLRHFVFCVEGALGTSFSVKKELEQPQIILLKEGTDTSEGKPWLTRMHVLQ</sequence>
<feature type="region of interest" description="Disordered" evidence="1">
    <location>
        <begin position="1"/>
        <end position="26"/>
    </location>
</feature>
<organism evidence="2 3">
    <name type="scientific">Sphagnum troendelagicum</name>
    <dbReference type="NCBI Taxonomy" id="128251"/>
    <lineage>
        <taxon>Eukaryota</taxon>
        <taxon>Viridiplantae</taxon>
        <taxon>Streptophyta</taxon>
        <taxon>Embryophyta</taxon>
        <taxon>Bryophyta</taxon>
        <taxon>Sphagnophytina</taxon>
        <taxon>Sphagnopsida</taxon>
        <taxon>Sphagnales</taxon>
        <taxon>Sphagnaceae</taxon>
        <taxon>Sphagnum</taxon>
    </lineage>
</organism>
<name>A0ABP0T880_9BRYO</name>
<evidence type="ECO:0000256" key="1">
    <source>
        <dbReference type="SAM" id="MobiDB-lite"/>
    </source>
</evidence>